<dbReference type="InterPro" id="IPR001841">
    <property type="entry name" value="Znf_RING"/>
</dbReference>
<dbReference type="Pfam" id="PF01436">
    <property type="entry name" value="NHL"/>
    <property type="match status" value="2"/>
</dbReference>
<reference evidence="11 12" key="1">
    <citation type="journal article" date="2017" name="Curr. Biol.">
        <title>Genome architecture and evolution of a unichromosomal asexual nematode.</title>
        <authorList>
            <person name="Fradin H."/>
            <person name="Zegar C."/>
            <person name="Gutwein M."/>
            <person name="Lucas J."/>
            <person name="Kovtun M."/>
            <person name="Corcoran D."/>
            <person name="Baugh L.R."/>
            <person name="Kiontke K."/>
            <person name="Gunsalus K."/>
            <person name="Fitch D.H."/>
            <person name="Piano F."/>
        </authorList>
    </citation>
    <scope>NUCLEOTIDE SEQUENCE [LARGE SCALE GENOMIC DNA]</scope>
    <source>
        <strain evidence="11">PF1309</strain>
    </source>
</reference>
<evidence type="ECO:0000256" key="7">
    <source>
        <dbReference type="PROSITE-ProRule" id="PRU00024"/>
    </source>
</evidence>
<proteinExistence type="predicted"/>
<dbReference type="InterPro" id="IPR001258">
    <property type="entry name" value="NHL_repeat"/>
</dbReference>
<dbReference type="SMART" id="SM00184">
    <property type="entry name" value="RING"/>
    <property type="match status" value="2"/>
</dbReference>
<dbReference type="InterPro" id="IPR013083">
    <property type="entry name" value="Znf_RING/FYVE/PHD"/>
</dbReference>
<dbReference type="SUPFAM" id="SSF57850">
    <property type="entry name" value="RING/U-box"/>
    <property type="match status" value="1"/>
</dbReference>
<dbReference type="InterPro" id="IPR003649">
    <property type="entry name" value="Bbox_C"/>
</dbReference>
<dbReference type="InterPro" id="IPR000315">
    <property type="entry name" value="Znf_B-box"/>
</dbReference>
<dbReference type="InterPro" id="IPR017907">
    <property type="entry name" value="Znf_RING_CS"/>
</dbReference>
<keyword evidence="3" id="KW-0677">Repeat</keyword>
<evidence type="ECO:0000313" key="12">
    <source>
        <dbReference type="Proteomes" id="UP000218231"/>
    </source>
</evidence>
<dbReference type="OrthoDB" id="342730at2759"/>
<feature type="coiled-coil region" evidence="8">
    <location>
        <begin position="318"/>
        <end position="374"/>
    </location>
</feature>
<evidence type="ECO:0000256" key="1">
    <source>
        <dbReference type="ARBA" id="ARBA00022553"/>
    </source>
</evidence>
<dbReference type="PROSITE" id="PS00518">
    <property type="entry name" value="ZF_RING_1"/>
    <property type="match status" value="1"/>
</dbReference>
<keyword evidence="1" id="KW-0597">Phosphoprotein</keyword>
<dbReference type="SUPFAM" id="SSF57845">
    <property type="entry name" value="B-box zinc-binding domain"/>
    <property type="match status" value="1"/>
</dbReference>
<dbReference type="SMART" id="SM00336">
    <property type="entry name" value="BBOX"/>
    <property type="match status" value="2"/>
</dbReference>
<evidence type="ECO:0000256" key="9">
    <source>
        <dbReference type="SAM" id="MobiDB-lite"/>
    </source>
</evidence>
<dbReference type="Pfam" id="PF00643">
    <property type="entry name" value="zf-B_box"/>
    <property type="match status" value="1"/>
</dbReference>
<sequence>MTDVNGAGGQGAAAKRPTIDSPSSQRTNSVSSHSGTGSNPTNSEKDKQREDSAFRSDSSSPLLDTEPLPMDDHSNCPYCHKQFRKPRVLDCLHSMCEDCIIAQLDGRRDPKTLPANHNRKDSNIDCELEVPKERPTPPGVIRCPICAQESHVGNDVRYVHLMLLDYVRIEESEESQGLEAQRRCRACKSEQPSVAVCKQCQSDLCSNCLIAHSQMRMFDGHVTKTYAELEQLGQTREVRPVLCPSHSQVYKMFCMTCEALACKVCLENEHGPHKVVEVDRVTLQIQDQIKKLADSVERKWTNSMNEWNSVPDHSASLHNQYENAKAKIELVAEDLQRLIEEVKVQKLAELEEIRHTLEQNIEDLYRKINVNESRVNDALSFTRRLLEKTNGMETLASRKKVMQQLNNLLHTMPALNIQVEIEFATPTRKQMEENLARHVFGNVVGQTLSNPKDRSTESTPPASATISRMSQESMTGSIGGIAGNEWTRTTSVPNNLGAIGGERNKKAAAAQANQNGGSGSRDGSQTATARMEPFGWPPSSNPPELPPPKDLANPQQIQPPTPSTPLGGLLGSINPLAPSAPAVGTTNPPPFGLPPSTTNKTIIPPSSLAPSTNSMTNLPTAASIYNNYQWPGTATSPLDAAAAAELQSQLAAAAVAAGLGGTNAFRGMNLSSLSSLTSLQNSIGNFNNLALQQEFQKIQTAAAQQLLLQNNLATNPMMRLGNLSGLRGAGAGTGVDQTTAQALLGMRNLSLGNMGPGGVSVVGGAMDPSGGNNALVNAINAANMGTNQQRASPQEAGSRPPDLRIHSVFGTSQQGSTIRELHCPSGFCLSENDDILIADTNNHRIIVCGPPHPWKIGRPGTDDGQLCFPRKVVALRGADAVRYVVLDKGVDGKTRAQIFNQGGEFVKRINMTSFVPRGGIEVAAATCTNIGQLVLVDSAGMVYCIDVDQMRVVFWFDGSSHIGESSDVAVFDKHVYITDFKHHCVQVFNFEGQFVRKLGEPSQTPYPIGIDVTSSGLVLVADTHGNHLHVVVFNTADGSLQQSFTHNEFRLSRCVGLRVAKTGHIVTLCKHNHTLFVFKPLLLQSSPRLI</sequence>
<feature type="domain" description="B box-type" evidence="10">
    <location>
        <begin position="238"/>
        <end position="278"/>
    </location>
</feature>
<keyword evidence="5" id="KW-0833">Ubl conjugation pathway</keyword>
<dbReference type="CDD" id="cd16564">
    <property type="entry name" value="RING-HC_RNF222"/>
    <property type="match status" value="1"/>
</dbReference>
<keyword evidence="2" id="KW-0479">Metal-binding</keyword>
<feature type="region of interest" description="Disordered" evidence="9">
    <location>
        <begin position="442"/>
        <end position="611"/>
    </location>
</feature>
<keyword evidence="6" id="KW-0862">Zinc</keyword>
<dbReference type="PANTHER" id="PTHR25462:SF296">
    <property type="entry name" value="MEIOTIC P26, ISOFORM F"/>
    <property type="match status" value="1"/>
</dbReference>
<keyword evidence="4 7" id="KW-0863">Zinc-finger</keyword>
<evidence type="ECO:0000256" key="8">
    <source>
        <dbReference type="SAM" id="Coils"/>
    </source>
</evidence>
<feature type="compositionally biased region" description="Polar residues" evidence="9">
    <location>
        <begin position="20"/>
        <end position="42"/>
    </location>
</feature>
<dbReference type="GO" id="GO:0005654">
    <property type="term" value="C:nucleoplasm"/>
    <property type="evidence" value="ECO:0007669"/>
    <property type="project" value="TreeGrafter"/>
</dbReference>
<dbReference type="SMART" id="SM00502">
    <property type="entry name" value="BBC"/>
    <property type="match status" value="1"/>
</dbReference>
<dbReference type="CDD" id="cd14959">
    <property type="entry name" value="NHL_brat_like"/>
    <property type="match status" value="1"/>
</dbReference>
<feature type="domain" description="B box-type" evidence="10">
    <location>
        <begin position="179"/>
        <end position="226"/>
    </location>
</feature>
<evidence type="ECO:0000256" key="5">
    <source>
        <dbReference type="ARBA" id="ARBA00022786"/>
    </source>
</evidence>
<evidence type="ECO:0000259" key="10">
    <source>
        <dbReference type="PROSITE" id="PS50119"/>
    </source>
</evidence>
<gene>
    <name evidence="11" type="ORF">WR25_20288</name>
</gene>
<dbReference type="SUPFAM" id="SSF101898">
    <property type="entry name" value="NHL repeat"/>
    <property type="match status" value="1"/>
</dbReference>
<dbReference type="Pfam" id="PF13445">
    <property type="entry name" value="zf-RING_UBOX"/>
    <property type="match status" value="1"/>
</dbReference>
<comment type="caution">
    <text evidence="11">The sequence shown here is derived from an EMBL/GenBank/DDBJ whole genome shotgun (WGS) entry which is preliminary data.</text>
</comment>
<keyword evidence="8" id="KW-0175">Coiled coil</keyword>
<dbReference type="EMBL" id="LIAE01006535">
    <property type="protein sequence ID" value="PAV88035.1"/>
    <property type="molecule type" value="Genomic_DNA"/>
</dbReference>
<dbReference type="GO" id="GO:0061630">
    <property type="term" value="F:ubiquitin protein ligase activity"/>
    <property type="evidence" value="ECO:0007669"/>
    <property type="project" value="TreeGrafter"/>
</dbReference>
<evidence type="ECO:0000256" key="3">
    <source>
        <dbReference type="ARBA" id="ARBA00022737"/>
    </source>
</evidence>
<dbReference type="InterPro" id="IPR027370">
    <property type="entry name" value="Znf-RING_euk"/>
</dbReference>
<feature type="compositionally biased region" description="Gly residues" evidence="9">
    <location>
        <begin position="1"/>
        <end position="11"/>
    </location>
</feature>
<evidence type="ECO:0000256" key="2">
    <source>
        <dbReference type="ARBA" id="ARBA00022723"/>
    </source>
</evidence>
<dbReference type="GO" id="GO:0008270">
    <property type="term" value="F:zinc ion binding"/>
    <property type="evidence" value="ECO:0007669"/>
    <property type="project" value="UniProtKB-KW"/>
</dbReference>
<dbReference type="InterPro" id="IPR011042">
    <property type="entry name" value="6-blade_b-propeller_TolB-like"/>
</dbReference>
<dbReference type="AlphaFoldDB" id="A0A2A2LPQ5"/>
<feature type="compositionally biased region" description="Pro residues" evidence="9">
    <location>
        <begin position="535"/>
        <end position="549"/>
    </location>
</feature>
<accession>A0A2A2LPQ5</accession>
<feature type="compositionally biased region" description="Basic and acidic residues" evidence="9">
    <location>
        <begin position="43"/>
        <end position="54"/>
    </location>
</feature>
<dbReference type="InterPro" id="IPR047153">
    <property type="entry name" value="TRIM45/56/19-like"/>
</dbReference>
<feature type="region of interest" description="Disordered" evidence="9">
    <location>
        <begin position="1"/>
        <end position="71"/>
    </location>
</feature>
<dbReference type="PROSITE" id="PS50119">
    <property type="entry name" value="ZF_BBOX"/>
    <property type="match status" value="2"/>
</dbReference>
<protein>
    <recommendedName>
        <fullName evidence="10">B box-type domain-containing protein</fullName>
    </recommendedName>
</protein>
<dbReference type="Proteomes" id="UP000218231">
    <property type="component" value="Unassembled WGS sequence"/>
</dbReference>
<keyword evidence="12" id="KW-1185">Reference proteome</keyword>
<feature type="compositionally biased region" description="Polar residues" evidence="9">
    <location>
        <begin position="457"/>
        <end position="476"/>
    </location>
</feature>
<dbReference type="STRING" id="2018661.A0A2A2LPQ5"/>
<organism evidence="11 12">
    <name type="scientific">Diploscapter pachys</name>
    <dbReference type="NCBI Taxonomy" id="2018661"/>
    <lineage>
        <taxon>Eukaryota</taxon>
        <taxon>Metazoa</taxon>
        <taxon>Ecdysozoa</taxon>
        <taxon>Nematoda</taxon>
        <taxon>Chromadorea</taxon>
        <taxon>Rhabditida</taxon>
        <taxon>Rhabditina</taxon>
        <taxon>Rhabditomorpha</taxon>
        <taxon>Rhabditoidea</taxon>
        <taxon>Rhabditidae</taxon>
        <taxon>Diploscapter</taxon>
    </lineage>
</organism>
<evidence type="ECO:0000313" key="11">
    <source>
        <dbReference type="EMBL" id="PAV88035.1"/>
    </source>
</evidence>
<dbReference type="Gene3D" id="3.30.160.60">
    <property type="entry name" value="Classic Zinc Finger"/>
    <property type="match status" value="1"/>
</dbReference>
<evidence type="ECO:0000256" key="6">
    <source>
        <dbReference type="ARBA" id="ARBA00022833"/>
    </source>
</evidence>
<name>A0A2A2LPQ5_9BILA</name>
<dbReference type="Gene3D" id="3.30.40.10">
    <property type="entry name" value="Zinc/RING finger domain, C3HC4 (zinc finger)"/>
    <property type="match status" value="1"/>
</dbReference>
<dbReference type="PANTHER" id="PTHR25462">
    <property type="entry name" value="BONUS, ISOFORM C-RELATED"/>
    <property type="match status" value="1"/>
</dbReference>
<dbReference type="Gene3D" id="2.120.10.30">
    <property type="entry name" value="TolB, C-terminal domain"/>
    <property type="match status" value="1"/>
</dbReference>
<evidence type="ECO:0000256" key="4">
    <source>
        <dbReference type="ARBA" id="ARBA00022771"/>
    </source>
</evidence>